<dbReference type="GO" id="GO:0003677">
    <property type="term" value="F:DNA binding"/>
    <property type="evidence" value="ECO:0007669"/>
    <property type="project" value="UniProtKB-KW"/>
</dbReference>
<keyword evidence="1" id="KW-0805">Transcription regulation</keyword>
<dbReference type="Gene3D" id="1.10.10.10">
    <property type="entry name" value="Winged helix-like DNA-binding domain superfamily/Winged helix DNA-binding domain"/>
    <property type="match status" value="1"/>
</dbReference>
<accession>A0A2T5VG04</accession>
<dbReference type="CDD" id="cd00090">
    <property type="entry name" value="HTH_ARSR"/>
    <property type="match status" value="1"/>
</dbReference>
<reference evidence="5 6" key="1">
    <citation type="submission" date="2018-04" db="EMBL/GenBank/DDBJ databases">
        <title>Genomic Encyclopedia of Archaeal and Bacterial Type Strains, Phase II (KMG-II): from individual species to whole genera.</title>
        <authorList>
            <person name="Goeker M."/>
        </authorList>
    </citation>
    <scope>NUCLEOTIDE SEQUENCE [LARGE SCALE GENOMIC DNA]</scope>
    <source>
        <strain evidence="5 6">DSM 23382</strain>
    </source>
</reference>
<dbReference type="AlphaFoldDB" id="A0A2T5VG04"/>
<evidence type="ECO:0000313" key="5">
    <source>
        <dbReference type="EMBL" id="PTW62689.1"/>
    </source>
</evidence>
<organism evidence="5 6">
    <name type="scientific">Breoghania corrubedonensis</name>
    <dbReference type="NCBI Taxonomy" id="665038"/>
    <lineage>
        <taxon>Bacteria</taxon>
        <taxon>Pseudomonadati</taxon>
        <taxon>Pseudomonadota</taxon>
        <taxon>Alphaproteobacteria</taxon>
        <taxon>Hyphomicrobiales</taxon>
        <taxon>Stappiaceae</taxon>
        <taxon>Breoghania</taxon>
    </lineage>
</organism>
<dbReference type="GO" id="GO:0003700">
    <property type="term" value="F:DNA-binding transcription factor activity"/>
    <property type="evidence" value="ECO:0007669"/>
    <property type="project" value="InterPro"/>
</dbReference>
<keyword evidence="6" id="KW-1185">Reference proteome</keyword>
<dbReference type="PRINTS" id="PR00778">
    <property type="entry name" value="HTHARSR"/>
</dbReference>
<proteinExistence type="predicted"/>
<dbReference type="InterPro" id="IPR036390">
    <property type="entry name" value="WH_DNA-bd_sf"/>
</dbReference>
<dbReference type="InterPro" id="IPR011991">
    <property type="entry name" value="ArsR-like_HTH"/>
</dbReference>
<dbReference type="PANTHER" id="PTHR43132:SF2">
    <property type="entry name" value="ARSENICAL RESISTANCE OPERON REPRESSOR ARSR-RELATED"/>
    <property type="match status" value="1"/>
</dbReference>
<dbReference type="PROSITE" id="PS50987">
    <property type="entry name" value="HTH_ARSR_2"/>
    <property type="match status" value="1"/>
</dbReference>
<evidence type="ECO:0000256" key="1">
    <source>
        <dbReference type="ARBA" id="ARBA00023015"/>
    </source>
</evidence>
<dbReference type="Pfam" id="PF12840">
    <property type="entry name" value="HTH_20"/>
    <property type="match status" value="1"/>
</dbReference>
<dbReference type="SUPFAM" id="SSF46785">
    <property type="entry name" value="Winged helix' DNA-binding domain"/>
    <property type="match status" value="1"/>
</dbReference>
<dbReference type="OrthoDB" id="9804742at2"/>
<dbReference type="SMART" id="SM00418">
    <property type="entry name" value="HTH_ARSR"/>
    <property type="match status" value="1"/>
</dbReference>
<dbReference type="NCBIfam" id="NF033788">
    <property type="entry name" value="HTH_metalloreg"/>
    <property type="match status" value="1"/>
</dbReference>
<comment type="caution">
    <text evidence="5">The sequence shown here is derived from an EMBL/GenBank/DDBJ whole genome shotgun (WGS) entry which is preliminary data.</text>
</comment>
<keyword evidence="2" id="KW-0238">DNA-binding</keyword>
<dbReference type="InterPro" id="IPR036388">
    <property type="entry name" value="WH-like_DNA-bd_sf"/>
</dbReference>
<feature type="domain" description="HTH arsR-type" evidence="4">
    <location>
        <begin position="5"/>
        <end position="102"/>
    </location>
</feature>
<evidence type="ECO:0000313" key="6">
    <source>
        <dbReference type="Proteomes" id="UP000244081"/>
    </source>
</evidence>
<dbReference type="EMBL" id="QAYG01000001">
    <property type="protein sequence ID" value="PTW62689.1"/>
    <property type="molecule type" value="Genomic_DNA"/>
</dbReference>
<sequence>MVCSDPKLAIEEAAQGFAAIGSEARLQVMLTLVRAGRCGLSVGDIQARTGMAASTLAHHLRFLAAAGLIEQEKVGRSVINRAAFPRLESLAGYILSQCCADIVPPLALAEKEAADA</sequence>
<evidence type="ECO:0000256" key="3">
    <source>
        <dbReference type="ARBA" id="ARBA00023163"/>
    </source>
</evidence>
<evidence type="ECO:0000259" key="4">
    <source>
        <dbReference type="PROSITE" id="PS50987"/>
    </source>
</evidence>
<dbReference type="PANTHER" id="PTHR43132">
    <property type="entry name" value="ARSENICAL RESISTANCE OPERON REPRESSOR ARSR-RELATED"/>
    <property type="match status" value="1"/>
</dbReference>
<dbReference type="InterPro" id="IPR051011">
    <property type="entry name" value="Metal_resp_trans_reg"/>
</dbReference>
<evidence type="ECO:0000256" key="2">
    <source>
        <dbReference type="ARBA" id="ARBA00023125"/>
    </source>
</evidence>
<keyword evidence="3" id="KW-0804">Transcription</keyword>
<protein>
    <submittedName>
        <fullName evidence="5">ArsR family transcriptional regulator</fullName>
    </submittedName>
</protein>
<dbReference type="InterPro" id="IPR001845">
    <property type="entry name" value="HTH_ArsR_DNA-bd_dom"/>
</dbReference>
<dbReference type="Proteomes" id="UP000244081">
    <property type="component" value="Unassembled WGS sequence"/>
</dbReference>
<name>A0A2T5VG04_9HYPH</name>
<gene>
    <name evidence="5" type="ORF">C8N35_101736</name>
</gene>